<reference evidence="3 4" key="1">
    <citation type="submission" date="2021-06" db="EMBL/GenBank/DDBJ databases">
        <authorList>
            <person name="Palmer J.M."/>
        </authorList>
    </citation>
    <scope>NUCLEOTIDE SEQUENCE [LARGE SCALE GENOMIC DNA]</scope>
    <source>
        <strain evidence="3 4">XC_2019</strain>
        <tissue evidence="3">Muscle</tissue>
    </source>
</reference>
<dbReference type="EMBL" id="JAHRIN010054773">
    <property type="protein sequence ID" value="MEQ2210837.1"/>
    <property type="molecule type" value="Genomic_DNA"/>
</dbReference>
<evidence type="ECO:0000313" key="3">
    <source>
        <dbReference type="EMBL" id="MEQ2210837.1"/>
    </source>
</evidence>
<sequence length="124" mass="13725">MSHRCALSWGLLNPFPTVLCWNFCAGAWLPQLQTNSAKPGDTVLSYTMLWVFFDLHPLASTLAGFIDCTCKGIKVVLTVFCRERPRLLLMLSMVLISSFVPSLAHFLHPLSPVPACCGGWNLSQ</sequence>
<keyword evidence="2" id="KW-0732">Signal</keyword>
<feature type="signal peptide" evidence="2">
    <location>
        <begin position="1"/>
        <end position="20"/>
    </location>
</feature>
<feature type="chain" id="PRO_5046395944" evidence="2">
    <location>
        <begin position="21"/>
        <end position="124"/>
    </location>
</feature>
<name>A0ABV0RT48_9TELE</name>
<dbReference type="Proteomes" id="UP001434883">
    <property type="component" value="Unassembled WGS sequence"/>
</dbReference>
<feature type="transmembrane region" description="Helical" evidence="1">
    <location>
        <begin position="44"/>
        <end position="66"/>
    </location>
</feature>
<comment type="caution">
    <text evidence="3">The sequence shown here is derived from an EMBL/GenBank/DDBJ whole genome shotgun (WGS) entry which is preliminary data.</text>
</comment>
<gene>
    <name evidence="3" type="ORF">XENOCAPTIV_020249</name>
</gene>
<proteinExistence type="predicted"/>
<organism evidence="3 4">
    <name type="scientific">Xenoophorus captivus</name>
    <dbReference type="NCBI Taxonomy" id="1517983"/>
    <lineage>
        <taxon>Eukaryota</taxon>
        <taxon>Metazoa</taxon>
        <taxon>Chordata</taxon>
        <taxon>Craniata</taxon>
        <taxon>Vertebrata</taxon>
        <taxon>Euteleostomi</taxon>
        <taxon>Actinopterygii</taxon>
        <taxon>Neopterygii</taxon>
        <taxon>Teleostei</taxon>
        <taxon>Neoteleostei</taxon>
        <taxon>Acanthomorphata</taxon>
        <taxon>Ovalentaria</taxon>
        <taxon>Atherinomorphae</taxon>
        <taxon>Cyprinodontiformes</taxon>
        <taxon>Goodeidae</taxon>
        <taxon>Xenoophorus</taxon>
    </lineage>
</organism>
<evidence type="ECO:0000313" key="4">
    <source>
        <dbReference type="Proteomes" id="UP001434883"/>
    </source>
</evidence>
<evidence type="ECO:0000256" key="2">
    <source>
        <dbReference type="SAM" id="SignalP"/>
    </source>
</evidence>
<keyword evidence="1" id="KW-0472">Membrane</keyword>
<keyword evidence="1" id="KW-1133">Transmembrane helix</keyword>
<feature type="transmembrane region" description="Helical" evidence="1">
    <location>
        <begin position="87"/>
        <end position="107"/>
    </location>
</feature>
<evidence type="ECO:0000256" key="1">
    <source>
        <dbReference type="SAM" id="Phobius"/>
    </source>
</evidence>
<protein>
    <submittedName>
        <fullName evidence="3">Uncharacterized protein</fullName>
    </submittedName>
</protein>
<accession>A0ABV0RT48</accession>
<keyword evidence="4" id="KW-1185">Reference proteome</keyword>
<keyword evidence="1" id="KW-0812">Transmembrane</keyword>